<evidence type="ECO:0000259" key="2">
    <source>
        <dbReference type="Pfam" id="PF05899"/>
    </source>
</evidence>
<protein>
    <recommendedName>
        <fullName evidence="2">(S)-ureidoglycine aminohydrolase cupin domain-containing protein</fullName>
    </recommendedName>
</protein>
<reference evidence="3" key="2">
    <citation type="journal article" date="2023" name="Plants (Basel)">
        <title>Annotation of the Turnera subulata (Passifloraceae) Draft Genome Reveals the S-Locus Evolved after the Divergence of Turneroideae from Passifloroideae in a Stepwise Manner.</title>
        <authorList>
            <person name="Henning P.M."/>
            <person name="Roalson E.H."/>
            <person name="Mir W."/>
            <person name="McCubbin A.G."/>
            <person name="Shore J.S."/>
        </authorList>
    </citation>
    <scope>NUCLEOTIDE SEQUENCE</scope>
    <source>
        <strain evidence="3">F60SS</strain>
    </source>
</reference>
<dbReference type="PANTHER" id="PTHR33271">
    <property type="entry name" value="OS04G0445200 PROTEIN"/>
    <property type="match status" value="1"/>
</dbReference>
<accession>A0A9Q0F3Y2</accession>
<keyword evidence="4" id="KW-1185">Reference proteome</keyword>
<evidence type="ECO:0000313" key="4">
    <source>
        <dbReference type="Proteomes" id="UP001141552"/>
    </source>
</evidence>
<sequence length="173" mass="19862">MACVSGSTRLIFLNQTKLNPQEGHRQSTHPTSLSSSTPAYFPYPGMRNRTARTSRSVRMMANPVQKETQNINIEKYGVKIIRNPPESLLKKLDVYQWPKYQFAAGDEFKFTNYAVATFYLLEGKAKVYPEASKDVIEIGAGDLVEFKKRRNYFWDVSVAMDKHYNFKYAGIIT</sequence>
<dbReference type="AlphaFoldDB" id="A0A9Q0F3Y2"/>
<dbReference type="InterPro" id="IPR008579">
    <property type="entry name" value="UGlyAH_Cupin_dom"/>
</dbReference>
<dbReference type="InterPro" id="IPR014710">
    <property type="entry name" value="RmlC-like_jellyroll"/>
</dbReference>
<reference evidence="3" key="1">
    <citation type="submission" date="2022-02" db="EMBL/GenBank/DDBJ databases">
        <authorList>
            <person name="Henning P.M."/>
            <person name="McCubbin A.G."/>
            <person name="Shore J.S."/>
        </authorList>
    </citation>
    <scope>NUCLEOTIDE SEQUENCE</scope>
    <source>
        <strain evidence="3">F60SS</strain>
        <tissue evidence="3">Leaves</tissue>
    </source>
</reference>
<dbReference type="PANTHER" id="PTHR33271:SF22">
    <property type="entry name" value="OS04G0445200 PROTEIN"/>
    <property type="match status" value="1"/>
</dbReference>
<evidence type="ECO:0000313" key="3">
    <source>
        <dbReference type="EMBL" id="KAJ4824479.1"/>
    </source>
</evidence>
<feature type="region of interest" description="Disordered" evidence="1">
    <location>
        <begin position="17"/>
        <end position="45"/>
    </location>
</feature>
<dbReference type="OrthoDB" id="10260542at2759"/>
<organism evidence="3 4">
    <name type="scientific">Turnera subulata</name>
    <dbReference type="NCBI Taxonomy" id="218843"/>
    <lineage>
        <taxon>Eukaryota</taxon>
        <taxon>Viridiplantae</taxon>
        <taxon>Streptophyta</taxon>
        <taxon>Embryophyta</taxon>
        <taxon>Tracheophyta</taxon>
        <taxon>Spermatophyta</taxon>
        <taxon>Magnoliopsida</taxon>
        <taxon>eudicotyledons</taxon>
        <taxon>Gunneridae</taxon>
        <taxon>Pentapetalae</taxon>
        <taxon>rosids</taxon>
        <taxon>fabids</taxon>
        <taxon>Malpighiales</taxon>
        <taxon>Passifloraceae</taxon>
        <taxon>Turnera</taxon>
    </lineage>
</organism>
<gene>
    <name evidence="3" type="ORF">Tsubulata_017048</name>
</gene>
<feature type="compositionally biased region" description="Low complexity" evidence="1">
    <location>
        <begin position="28"/>
        <end position="38"/>
    </location>
</feature>
<proteinExistence type="predicted"/>
<name>A0A9Q0F3Y2_9ROSI</name>
<dbReference type="EMBL" id="JAKUCV010007179">
    <property type="protein sequence ID" value="KAJ4824479.1"/>
    <property type="molecule type" value="Genomic_DNA"/>
</dbReference>
<feature type="domain" description="(S)-ureidoglycine aminohydrolase cupin" evidence="2">
    <location>
        <begin position="90"/>
        <end position="164"/>
    </location>
</feature>
<comment type="caution">
    <text evidence="3">The sequence shown here is derived from an EMBL/GenBank/DDBJ whole genome shotgun (WGS) entry which is preliminary data.</text>
</comment>
<dbReference type="Pfam" id="PF05899">
    <property type="entry name" value="Cupin_3"/>
    <property type="match status" value="1"/>
</dbReference>
<dbReference type="Proteomes" id="UP001141552">
    <property type="component" value="Unassembled WGS sequence"/>
</dbReference>
<evidence type="ECO:0000256" key="1">
    <source>
        <dbReference type="SAM" id="MobiDB-lite"/>
    </source>
</evidence>
<dbReference type="Gene3D" id="2.60.120.10">
    <property type="entry name" value="Jelly Rolls"/>
    <property type="match status" value="1"/>
</dbReference>